<comment type="caution">
    <text evidence="1">The sequence shown here is derived from an EMBL/GenBank/DDBJ whole genome shotgun (WGS) entry which is preliminary data.</text>
</comment>
<protein>
    <recommendedName>
        <fullName evidence="3">Glycosyltransferase 2-like domain-containing protein</fullName>
    </recommendedName>
</protein>
<name>A0A1Y1RZY7_9SPIO</name>
<dbReference type="Gene3D" id="3.90.550.10">
    <property type="entry name" value="Spore Coat Polysaccharide Biosynthesis Protein SpsA, Chain A"/>
    <property type="match status" value="1"/>
</dbReference>
<dbReference type="STRING" id="1963862.B4O97_05265"/>
<accession>A0A1Y1RZY7</accession>
<dbReference type="SUPFAM" id="SSF53448">
    <property type="entry name" value="Nucleotide-diphospho-sugar transferases"/>
    <property type="match status" value="1"/>
</dbReference>
<proteinExistence type="predicted"/>
<gene>
    <name evidence="1" type="ORF">B4O97_05265</name>
</gene>
<dbReference type="EMBL" id="MWQY01000005">
    <property type="protein sequence ID" value="ORC36486.1"/>
    <property type="molecule type" value="Genomic_DNA"/>
</dbReference>
<evidence type="ECO:0000313" key="1">
    <source>
        <dbReference type="EMBL" id="ORC36486.1"/>
    </source>
</evidence>
<evidence type="ECO:0000313" key="2">
    <source>
        <dbReference type="Proteomes" id="UP000192343"/>
    </source>
</evidence>
<reference evidence="1 2" key="1">
    <citation type="submission" date="2017-03" db="EMBL/GenBank/DDBJ databases">
        <title>Draft Genome sequence of Marispirochaeta sp. strain JC444.</title>
        <authorList>
            <person name="Shivani Y."/>
            <person name="Subhash Y."/>
            <person name="Sasikala C."/>
            <person name="Ramana C."/>
        </authorList>
    </citation>
    <scope>NUCLEOTIDE SEQUENCE [LARGE SCALE GENOMIC DNA]</scope>
    <source>
        <strain evidence="1 2">JC444</strain>
    </source>
</reference>
<organism evidence="1 2">
    <name type="scientific">Marispirochaeta aestuarii</name>
    <dbReference type="NCBI Taxonomy" id="1963862"/>
    <lineage>
        <taxon>Bacteria</taxon>
        <taxon>Pseudomonadati</taxon>
        <taxon>Spirochaetota</taxon>
        <taxon>Spirochaetia</taxon>
        <taxon>Spirochaetales</taxon>
        <taxon>Spirochaetaceae</taxon>
        <taxon>Marispirochaeta</taxon>
    </lineage>
</organism>
<dbReference type="AlphaFoldDB" id="A0A1Y1RZY7"/>
<sequence>MPYTVLGGDREREGNPDLPLTVLLLNRGTRVYRSEVLQEIERLRPAEIISLEGSRNTYDLEPLARKFPRVRFIRLHRQVSLGEYLNIGMDEARGTYVLVIWNEMRISQVTPRALERVAEQPGVCTVPVLLNQRNETIPTMMAPGFHRKRLKVLPFISRSDGMLSLFPYDHCGLYRRSQFNLLGGFDPEIENPYWQLLDFGFRAYLWGERISSSNQFRIVMTSDPPTQDTTPDAGYRRFFLKNLAIRFDKDRGVLPRSRFLPFYLRSGATFVEALREFREAAAWVGLHQYRFVQDARTIADLWEVPET</sequence>
<evidence type="ECO:0008006" key="3">
    <source>
        <dbReference type="Google" id="ProtNLM"/>
    </source>
</evidence>
<keyword evidence="2" id="KW-1185">Reference proteome</keyword>
<dbReference type="InterPro" id="IPR029044">
    <property type="entry name" value="Nucleotide-diphossugar_trans"/>
</dbReference>
<dbReference type="Proteomes" id="UP000192343">
    <property type="component" value="Unassembled WGS sequence"/>
</dbReference>